<evidence type="ECO:0000313" key="1">
    <source>
        <dbReference type="EMBL" id="PCI27115.1"/>
    </source>
</evidence>
<dbReference type="PANTHER" id="PTHR37954">
    <property type="entry name" value="BLL4979 PROTEIN"/>
    <property type="match status" value="1"/>
</dbReference>
<protein>
    <recommendedName>
        <fullName evidence="3">DUF169 domain-containing protein</fullName>
    </recommendedName>
</protein>
<evidence type="ECO:0000313" key="2">
    <source>
        <dbReference type="Proteomes" id="UP000218113"/>
    </source>
</evidence>
<evidence type="ECO:0008006" key="3">
    <source>
        <dbReference type="Google" id="ProtNLM"/>
    </source>
</evidence>
<dbReference type="AlphaFoldDB" id="A0A2A4T1U1"/>
<name>A0A2A4T1U1_9DELT</name>
<dbReference type="Pfam" id="PF02596">
    <property type="entry name" value="DUF169"/>
    <property type="match status" value="1"/>
</dbReference>
<proteinExistence type="predicted"/>
<dbReference type="EMBL" id="NVSR01000074">
    <property type="protein sequence ID" value="PCI27115.1"/>
    <property type="molecule type" value="Genomic_DNA"/>
</dbReference>
<dbReference type="PANTHER" id="PTHR37954:SF3">
    <property type="entry name" value="DUF169 DOMAIN-CONTAINING PROTEIN"/>
    <property type="match status" value="1"/>
</dbReference>
<sequence>MTTKIKVLYDKLIAAMGVEGLEIPLTAVKFFPKGVEVPQAVKDCMLADITVTSCQATKQSSLGDAVCLTRQNVGCIAASISLGLVGEHEEKPLPGPRIYTDIMKDQAGGELSFTPPSPEEFTQGIVYGCRDAGRPDYALFGKDDTGRFKDVATAKKAVSEMTAIQPANMQAVFFYSQEFDDIDLEPDVVTLSVRPVELARIVQAYSFKTGERIESSMGAVRVVNSDLIVRPYLSQKINISTYCVGARLIAQFEADRLGIGMPFTEFEVIVDAMQESKGGYPFHLYPGAAE</sequence>
<dbReference type="Proteomes" id="UP000218113">
    <property type="component" value="Unassembled WGS sequence"/>
</dbReference>
<gene>
    <name evidence="1" type="ORF">COB67_09360</name>
</gene>
<comment type="caution">
    <text evidence="1">The sequence shown here is derived from an EMBL/GenBank/DDBJ whole genome shotgun (WGS) entry which is preliminary data.</text>
</comment>
<accession>A0A2A4T1U1</accession>
<dbReference type="InterPro" id="IPR003748">
    <property type="entry name" value="DUF169"/>
</dbReference>
<organism evidence="1 2">
    <name type="scientific">SAR324 cluster bacterium</name>
    <dbReference type="NCBI Taxonomy" id="2024889"/>
    <lineage>
        <taxon>Bacteria</taxon>
        <taxon>Deltaproteobacteria</taxon>
        <taxon>SAR324 cluster</taxon>
    </lineage>
</organism>
<reference evidence="2" key="1">
    <citation type="submission" date="2017-08" db="EMBL/GenBank/DDBJ databases">
        <title>A dynamic microbial community with high functional redundancy inhabits the cold, oxic subseafloor aquifer.</title>
        <authorList>
            <person name="Tully B.J."/>
            <person name="Wheat C.G."/>
            <person name="Glazer B.T."/>
            <person name="Huber J.A."/>
        </authorList>
    </citation>
    <scope>NUCLEOTIDE SEQUENCE [LARGE SCALE GENOMIC DNA]</scope>
</reference>